<dbReference type="RefSeq" id="WP_008679239.1">
    <property type="nucleotide sequence ID" value="NZ_BAAACM010000021.1"/>
</dbReference>
<dbReference type="GO" id="GO:0000166">
    <property type="term" value="F:nucleotide binding"/>
    <property type="evidence" value="ECO:0007669"/>
    <property type="project" value="UniProtKB-KW"/>
</dbReference>
<dbReference type="CDD" id="cd00077">
    <property type="entry name" value="HDc"/>
    <property type="match status" value="1"/>
</dbReference>
<protein>
    <submittedName>
        <fullName evidence="3">HD domain-containing protein</fullName>
    </submittedName>
</protein>
<keyword evidence="4" id="KW-1185">Reference proteome</keyword>
<dbReference type="GeneID" id="93045219"/>
<organism evidence="3 4">
    <name type="scientific">Clostridium tertium</name>
    <dbReference type="NCBI Taxonomy" id="1559"/>
    <lineage>
        <taxon>Bacteria</taxon>
        <taxon>Bacillati</taxon>
        <taxon>Bacillota</taxon>
        <taxon>Clostridia</taxon>
        <taxon>Eubacteriales</taxon>
        <taxon>Clostridiaceae</taxon>
        <taxon>Clostridium</taxon>
    </lineage>
</organism>
<dbReference type="PANTHER" id="PTHR47545:SF2">
    <property type="entry name" value="CC-ADDING TRNA NUCLEOTIDYLTRANSFERASE"/>
    <property type="match status" value="1"/>
</dbReference>
<dbReference type="NCBIfam" id="TIGR00277">
    <property type="entry name" value="HDIG"/>
    <property type="match status" value="1"/>
</dbReference>
<dbReference type="EMBL" id="JAMRYU010000020">
    <property type="protein sequence ID" value="MDC4241845.1"/>
    <property type="molecule type" value="Genomic_DNA"/>
</dbReference>
<dbReference type="InterPro" id="IPR050124">
    <property type="entry name" value="tRNA_CCA-adding_enzyme"/>
</dbReference>
<keyword evidence="1" id="KW-0547">Nucleotide-binding</keyword>
<dbReference type="SMART" id="SM00471">
    <property type="entry name" value="HDc"/>
    <property type="match status" value="1"/>
</dbReference>
<dbReference type="PANTHER" id="PTHR47545">
    <property type="entry name" value="MULTIFUNCTIONAL CCA PROTEIN"/>
    <property type="match status" value="1"/>
</dbReference>
<evidence type="ECO:0000313" key="4">
    <source>
        <dbReference type="Proteomes" id="UP001141183"/>
    </source>
</evidence>
<dbReference type="Gene3D" id="1.10.3090.10">
    <property type="entry name" value="cca-adding enzyme, domain 2"/>
    <property type="match status" value="1"/>
</dbReference>
<evidence type="ECO:0000256" key="1">
    <source>
        <dbReference type="ARBA" id="ARBA00022741"/>
    </source>
</evidence>
<accession>A0A9X3XM26</accession>
<gene>
    <name evidence="3" type="ORF">NE398_17060</name>
</gene>
<feature type="domain" description="HD/PDEase" evidence="2">
    <location>
        <begin position="54"/>
        <end position="188"/>
    </location>
</feature>
<dbReference type="Proteomes" id="UP001141183">
    <property type="component" value="Unassembled WGS sequence"/>
</dbReference>
<comment type="caution">
    <text evidence="3">The sequence shown here is derived from an EMBL/GenBank/DDBJ whole genome shotgun (WGS) entry which is preliminary data.</text>
</comment>
<dbReference type="InterPro" id="IPR003607">
    <property type="entry name" value="HD/PDEase_dom"/>
</dbReference>
<name>A0A9X3XM26_9CLOT</name>
<sequence>MQVEIFNKINKILLENEKPSIEIDKLMKNEEFKNSDFSIVSKLKDIPQEKKFHPEGNVWNHTKMVIDVAARIKDFSNDSKKFMWSALLHDIGKIPTTKFIKGRYRSYEHDIEGAKMVYELLERYEDIRFVENVSEIVRFHMHHIYILKNLPFSNINKLLSSKNFDDIILLFICDKLGRGNQQMHENRNNINEVITILDILEKENNKKYYKLREDIIEIEKIILN</sequence>
<dbReference type="InterPro" id="IPR006675">
    <property type="entry name" value="HDIG_dom"/>
</dbReference>
<dbReference type="Pfam" id="PF01966">
    <property type="entry name" value="HD"/>
    <property type="match status" value="1"/>
</dbReference>
<reference evidence="3" key="1">
    <citation type="submission" date="2022-05" db="EMBL/GenBank/DDBJ databases">
        <title>Draft genome sequence of Clostridium tertium strain CP3 isolated from Peru.</title>
        <authorList>
            <person name="Hurtado R."/>
            <person name="Lima L."/>
            <person name="Sousa T."/>
            <person name="Jaiswal A.K."/>
            <person name="Tiwari S."/>
            <person name="Maturrano L."/>
            <person name="Brenig B."/>
            <person name="Azevedo V."/>
        </authorList>
    </citation>
    <scope>NUCLEOTIDE SEQUENCE</scope>
    <source>
        <strain evidence="3">CP3</strain>
    </source>
</reference>
<evidence type="ECO:0000259" key="2">
    <source>
        <dbReference type="SMART" id="SM00471"/>
    </source>
</evidence>
<dbReference type="AlphaFoldDB" id="A0A9X3XM26"/>
<dbReference type="InterPro" id="IPR006674">
    <property type="entry name" value="HD_domain"/>
</dbReference>
<proteinExistence type="predicted"/>
<dbReference type="SUPFAM" id="SSF109604">
    <property type="entry name" value="HD-domain/PDEase-like"/>
    <property type="match status" value="1"/>
</dbReference>
<evidence type="ECO:0000313" key="3">
    <source>
        <dbReference type="EMBL" id="MDC4241845.1"/>
    </source>
</evidence>